<organism evidence="5 6">
    <name type="scientific">Steinernema hermaphroditum</name>
    <dbReference type="NCBI Taxonomy" id="289476"/>
    <lineage>
        <taxon>Eukaryota</taxon>
        <taxon>Metazoa</taxon>
        <taxon>Ecdysozoa</taxon>
        <taxon>Nematoda</taxon>
        <taxon>Chromadorea</taxon>
        <taxon>Rhabditida</taxon>
        <taxon>Tylenchina</taxon>
        <taxon>Panagrolaimomorpha</taxon>
        <taxon>Strongyloidoidea</taxon>
        <taxon>Steinernematidae</taxon>
        <taxon>Steinernema</taxon>
    </lineage>
</organism>
<dbReference type="InterPro" id="IPR053322">
    <property type="entry name" value="PLA2-like"/>
</dbReference>
<evidence type="ECO:0000313" key="5">
    <source>
        <dbReference type="EMBL" id="KAK0408480.1"/>
    </source>
</evidence>
<dbReference type="Proteomes" id="UP001175271">
    <property type="component" value="Unassembled WGS sequence"/>
</dbReference>
<evidence type="ECO:0000256" key="2">
    <source>
        <dbReference type="ARBA" id="ARBA00022525"/>
    </source>
</evidence>
<feature type="chain" id="PRO_5041234985" description="Phospholipase A2" evidence="4">
    <location>
        <begin position="22"/>
        <end position="247"/>
    </location>
</feature>
<dbReference type="InterPro" id="IPR036444">
    <property type="entry name" value="PLipase_A2_dom_sf"/>
</dbReference>
<feature type="transmembrane region" description="Helical" evidence="3">
    <location>
        <begin position="103"/>
        <end position="127"/>
    </location>
</feature>
<accession>A0AA39HNC3</accession>
<keyword evidence="6" id="KW-1185">Reference proteome</keyword>
<dbReference type="EMBL" id="JAUCMV010000003">
    <property type="protein sequence ID" value="KAK0408480.1"/>
    <property type="molecule type" value="Genomic_DNA"/>
</dbReference>
<protein>
    <recommendedName>
        <fullName evidence="7">Phospholipase A2</fullName>
    </recommendedName>
</protein>
<keyword evidence="4" id="KW-0732">Signal</keyword>
<dbReference type="PANTHER" id="PTHR34228">
    <property type="entry name" value="PROTEIN CBG09474-RELATED"/>
    <property type="match status" value="1"/>
</dbReference>
<feature type="signal peptide" evidence="4">
    <location>
        <begin position="1"/>
        <end position="21"/>
    </location>
</feature>
<dbReference type="InterPro" id="IPR033113">
    <property type="entry name" value="PLA2_histidine"/>
</dbReference>
<reference evidence="5" key="1">
    <citation type="submission" date="2023-06" db="EMBL/GenBank/DDBJ databases">
        <title>Genomic analysis of the entomopathogenic nematode Steinernema hermaphroditum.</title>
        <authorList>
            <person name="Schwarz E.M."/>
            <person name="Heppert J.K."/>
            <person name="Baniya A."/>
            <person name="Schwartz H.T."/>
            <person name="Tan C.-H."/>
            <person name="Antoshechkin I."/>
            <person name="Sternberg P.W."/>
            <person name="Goodrich-Blair H."/>
            <person name="Dillman A.R."/>
        </authorList>
    </citation>
    <scope>NUCLEOTIDE SEQUENCE</scope>
    <source>
        <strain evidence="5">PS9179</strain>
        <tissue evidence="5">Whole animal</tissue>
    </source>
</reference>
<keyword evidence="2" id="KW-0964">Secreted</keyword>
<keyword evidence="3" id="KW-0472">Membrane</keyword>
<keyword evidence="3" id="KW-0812">Transmembrane</keyword>
<evidence type="ECO:0000256" key="4">
    <source>
        <dbReference type="SAM" id="SignalP"/>
    </source>
</evidence>
<gene>
    <name evidence="5" type="ORF">QR680_003984</name>
</gene>
<keyword evidence="3" id="KW-1133">Transmembrane helix</keyword>
<dbReference type="PROSITE" id="PS00118">
    <property type="entry name" value="PA2_HIS"/>
    <property type="match status" value="2"/>
</dbReference>
<dbReference type="AlphaFoldDB" id="A0AA39HNC3"/>
<comment type="subcellular location">
    <subcellularLocation>
        <location evidence="1">Secreted</location>
    </subcellularLocation>
</comment>
<evidence type="ECO:0008006" key="7">
    <source>
        <dbReference type="Google" id="ProtNLM"/>
    </source>
</evidence>
<dbReference type="GO" id="GO:0004623">
    <property type="term" value="F:phospholipase A2 activity"/>
    <property type="evidence" value="ECO:0007669"/>
    <property type="project" value="InterPro"/>
</dbReference>
<evidence type="ECO:0000313" key="6">
    <source>
        <dbReference type="Proteomes" id="UP001175271"/>
    </source>
</evidence>
<proteinExistence type="predicted"/>
<dbReference type="GO" id="GO:0006644">
    <property type="term" value="P:phospholipid metabolic process"/>
    <property type="evidence" value="ECO:0007669"/>
    <property type="project" value="InterPro"/>
</dbReference>
<name>A0AA39HNC3_9BILA</name>
<dbReference type="Gene3D" id="1.20.90.10">
    <property type="entry name" value="Phospholipase A2 domain"/>
    <property type="match status" value="1"/>
</dbReference>
<evidence type="ECO:0000256" key="3">
    <source>
        <dbReference type="SAM" id="Phobius"/>
    </source>
</evidence>
<sequence length="247" mass="27353">MEIAILFAISAAALLTTSVQSVSVSEFTCGVDKLTTFAAYKMVSRTCRAAQLHPVNECCRAHDRCYDQQMGQGYCDKTFCDCLNSQPSAGIKLVLLIMRVGRVILYLFSLVAFQITVFAILSAAVLLTASAQFVSFPEFKCGTNKITTAIAYRTAKATCPTQLEEINECCRDHDECYDDQFGRKFCDSTFCGCLQNTMTSYDEKCDPTLKNMCMAVKLFGEAAYKRATVRRKRAAGNKSADLDRTYG</sequence>
<dbReference type="GO" id="GO:0050482">
    <property type="term" value="P:arachidonate secretion"/>
    <property type="evidence" value="ECO:0007669"/>
    <property type="project" value="InterPro"/>
</dbReference>
<evidence type="ECO:0000256" key="1">
    <source>
        <dbReference type="ARBA" id="ARBA00004613"/>
    </source>
</evidence>
<comment type="caution">
    <text evidence="5">The sequence shown here is derived from an EMBL/GenBank/DDBJ whole genome shotgun (WGS) entry which is preliminary data.</text>
</comment>
<dbReference type="SUPFAM" id="SSF48619">
    <property type="entry name" value="Phospholipase A2, PLA2"/>
    <property type="match status" value="2"/>
</dbReference>
<dbReference type="GO" id="GO:0005576">
    <property type="term" value="C:extracellular region"/>
    <property type="evidence" value="ECO:0007669"/>
    <property type="project" value="UniProtKB-SubCell"/>
</dbReference>